<dbReference type="AlphaFoldDB" id="A0A0M4ESI9"/>
<gene>
    <name evidence="1" type="ORF">Dbus_chr3Rg2472</name>
</gene>
<keyword evidence="2" id="KW-1185">Reference proteome</keyword>
<evidence type="ECO:0000313" key="2">
    <source>
        <dbReference type="Proteomes" id="UP000494163"/>
    </source>
</evidence>
<protein>
    <submittedName>
        <fullName evidence="1">CG14720</fullName>
    </submittedName>
</protein>
<reference evidence="1 2" key="1">
    <citation type="submission" date="2015-08" db="EMBL/GenBank/DDBJ databases">
        <title>Ancestral chromatin configuration constrains chromatin evolution on differentiating sex chromosomes in Drosophila.</title>
        <authorList>
            <person name="Zhou Q."/>
            <person name="Bachtrog D."/>
        </authorList>
    </citation>
    <scope>NUCLEOTIDE SEQUENCE [LARGE SCALE GENOMIC DNA]</scope>
    <source>
        <tissue evidence="1">Whole larvae</tissue>
    </source>
</reference>
<dbReference type="PANTHER" id="PTHR21398:SF21">
    <property type="entry name" value="AGAP004005-PA"/>
    <property type="match status" value="1"/>
</dbReference>
<name>A0A0M4ESI9_DROBS</name>
<dbReference type="PANTHER" id="PTHR21398">
    <property type="entry name" value="AGAP007094-PA"/>
    <property type="match status" value="1"/>
</dbReference>
<dbReference type="STRING" id="30019.A0A0M4ESI9"/>
<accession>A0A0M4ESI9</accession>
<dbReference type="EMBL" id="CP012526">
    <property type="protein sequence ID" value="ALC47722.1"/>
    <property type="molecule type" value="Genomic_DNA"/>
</dbReference>
<dbReference type="Proteomes" id="UP000494163">
    <property type="component" value="Chromosome 3R"/>
</dbReference>
<sequence>MVSNGADHLKRLTRSLLLPSLDKETAPLLTFLAGFGIPLEDSPYEYVISGYVMRMQYFLPYSAEQLSEVYFKPQPITSRKSSAKRNLGCVYRWIFYRGIEMILEDMHLPGHSCLLRIICEHAALPLSHESGLLGELLSIVLTPSSSVDQLLKQQHSEYLVAERFGKRGGSCERAYGKLCQKSPMELISVLLAHD</sequence>
<evidence type="ECO:0000313" key="1">
    <source>
        <dbReference type="EMBL" id="ALC47722.1"/>
    </source>
</evidence>
<organism evidence="1 2">
    <name type="scientific">Drosophila busckii</name>
    <name type="common">Fruit fly</name>
    <dbReference type="NCBI Taxonomy" id="30019"/>
    <lineage>
        <taxon>Eukaryota</taxon>
        <taxon>Metazoa</taxon>
        <taxon>Ecdysozoa</taxon>
        <taxon>Arthropoda</taxon>
        <taxon>Hexapoda</taxon>
        <taxon>Insecta</taxon>
        <taxon>Pterygota</taxon>
        <taxon>Neoptera</taxon>
        <taxon>Endopterygota</taxon>
        <taxon>Diptera</taxon>
        <taxon>Brachycera</taxon>
        <taxon>Muscomorpha</taxon>
        <taxon>Ephydroidea</taxon>
        <taxon>Drosophilidae</taxon>
        <taxon>Drosophila</taxon>
    </lineage>
</organism>
<dbReference type="Pfam" id="PF07841">
    <property type="entry name" value="DM4_12"/>
    <property type="match status" value="1"/>
</dbReference>
<dbReference type="InterPro" id="IPR006631">
    <property type="entry name" value="DM4_12"/>
</dbReference>
<dbReference type="OMA" id="ALRMQYF"/>
<dbReference type="OrthoDB" id="8186940at2759"/>
<dbReference type="SMART" id="SM00718">
    <property type="entry name" value="DM4_12"/>
    <property type="match status" value="1"/>
</dbReference>
<proteinExistence type="predicted"/>